<feature type="region of interest" description="Disordered" evidence="1">
    <location>
        <begin position="710"/>
        <end position="736"/>
    </location>
</feature>
<feature type="region of interest" description="Disordered" evidence="1">
    <location>
        <begin position="652"/>
        <end position="687"/>
    </location>
</feature>
<evidence type="ECO:0000313" key="3">
    <source>
        <dbReference type="Proteomes" id="UP000515908"/>
    </source>
</evidence>
<dbReference type="SUPFAM" id="SSF50998">
    <property type="entry name" value="Quinoprotein alcohol dehydrogenase-like"/>
    <property type="match status" value="1"/>
</dbReference>
<organism evidence="2 3">
    <name type="scientific">Angomonas deanei</name>
    <dbReference type="NCBI Taxonomy" id="59799"/>
    <lineage>
        <taxon>Eukaryota</taxon>
        <taxon>Discoba</taxon>
        <taxon>Euglenozoa</taxon>
        <taxon>Kinetoplastea</taxon>
        <taxon>Metakinetoplastina</taxon>
        <taxon>Trypanosomatida</taxon>
        <taxon>Trypanosomatidae</taxon>
        <taxon>Strigomonadinae</taxon>
        <taxon>Angomonas</taxon>
    </lineage>
</organism>
<dbReference type="AlphaFoldDB" id="A0A7G2CJU9"/>
<keyword evidence="3" id="KW-1185">Reference proteome</keyword>
<dbReference type="Proteomes" id="UP000515908">
    <property type="component" value="Chromosome 14"/>
</dbReference>
<reference evidence="2 3" key="1">
    <citation type="submission" date="2020-08" db="EMBL/GenBank/DDBJ databases">
        <authorList>
            <person name="Newling K."/>
            <person name="Davey J."/>
            <person name="Forrester S."/>
        </authorList>
    </citation>
    <scope>NUCLEOTIDE SEQUENCE [LARGE SCALE GENOMIC DNA]</scope>
    <source>
        <strain evidence="3">Crithidia deanei Carvalho (ATCC PRA-265)</strain>
    </source>
</reference>
<dbReference type="EMBL" id="LR877158">
    <property type="protein sequence ID" value="CAD2219669.1"/>
    <property type="molecule type" value="Genomic_DNA"/>
</dbReference>
<gene>
    <name evidence="2" type="ORF">ADEAN_000717800</name>
</gene>
<feature type="compositionally biased region" description="Polar residues" evidence="1">
    <location>
        <begin position="780"/>
        <end position="792"/>
    </location>
</feature>
<proteinExistence type="predicted"/>
<dbReference type="VEuPathDB" id="TriTrypDB:ADEAN_000717800"/>
<evidence type="ECO:0000256" key="1">
    <source>
        <dbReference type="SAM" id="MobiDB-lite"/>
    </source>
</evidence>
<sequence>MMRPTDPARVIQHSVKNGQLVSTSDALSVVCFAVSPTCVGILRLSSVLEGKLDCSELFFLEDCVHEEISFIRAHPDKDFLCVGTTQHGVYSTKLSAPVLDHSTRLPLSVSGEMVHCGCFVSLHPLNILAFSSSFVNRKGQSPHRLTLWDLDHDCLLWRGGTELLVSMCTFTGEAAFAACTEDKISLFSVQQTDGTGDGKPKVVVLSRGCGFVDELQDSKYVECLCPKTAGDTFTVLTSLGYLVSHDKQSGAVVRWMNCKVSPVVSANFVDDFVVLAGSLTRFFKQDSWEFSGKIKLNAGVERPSDTLTNVFSAVVGCGGNSYLIFTANGEMGLYSAVIDKTPTKVQFKRHYLHTPVTSCDGIVDWYFPANTTDGSWALFTSTQLTLFDHTLCTKRLIPHFATCSAFISEHNIVVCFLADTNELVAYNTLAGWGEWARVKLRSPVVSIASSPSSQLACLHDDGYKISYFTVRCEVLGGGTQSFVFEPLEGSTHLGEPLLQLVCAEDNNFYGVGSKQVYHLANENVLNLKSKVVCVSKLGADLLICQETGCVRYKTLTQECVVVSSSKGIQSMSVHPKRPVVALAMRTEITIYELFSDVKPRIVETIFYSMSNAPSGGEPFTTIQSVAWEDDNRLLVLDASGGLSEYTLENVRFSQGKPPTRDQRLAPPEKNNLKLERRQRRSASANIPSSRDLELRFGVLADFYETQRKMEAEATPRVARQRGRGAAEGAGYDGKRTCDLSPGSAVEVSELTCVNDASAFSKGAADDVNARPPAEEGEAQGNHSIQTNTSEISTQTRFLKRSLENFRSMLENEAYEELTEDNSIGEIGALASLMADVALSLQRKLASLVYGFVCRRRPLSAGFVAFTRGNTEMP</sequence>
<accession>A0A7G2CJU9</accession>
<dbReference type="InterPro" id="IPR011047">
    <property type="entry name" value="Quinoprotein_ADH-like_sf"/>
</dbReference>
<name>A0A7G2CJU9_9TRYP</name>
<protein>
    <submittedName>
        <fullName evidence="2">Uncharacterized protein</fullName>
    </submittedName>
</protein>
<feature type="region of interest" description="Disordered" evidence="1">
    <location>
        <begin position="763"/>
        <end position="792"/>
    </location>
</feature>
<evidence type="ECO:0000313" key="2">
    <source>
        <dbReference type="EMBL" id="CAD2219669.1"/>
    </source>
</evidence>